<dbReference type="GO" id="GO:0003887">
    <property type="term" value="F:DNA-directed DNA polymerase activity"/>
    <property type="evidence" value="ECO:0007669"/>
    <property type="project" value="UniProtKB-KW"/>
</dbReference>
<dbReference type="GeneTree" id="ENSGT00940000156667"/>
<keyword evidence="8" id="KW-0862">Zinc</keyword>
<organism evidence="15 16">
    <name type="scientific">Callorhinchus milii</name>
    <name type="common">Ghost shark</name>
    <dbReference type="NCBI Taxonomy" id="7868"/>
    <lineage>
        <taxon>Eukaryota</taxon>
        <taxon>Metazoa</taxon>
        <taxon>Chordata</taxon>
        <taxon>Craniata</taxon>
        <taxon>Vertebrata</taxon>
        <taxon>Chondrichthyes</taxon>
        <taxon>Holocephali</taxon>
        <taxon>Chimaeriformes</taxon>
        <taxon>Callorhinchidae</taxon>
        <taxon>Callorhinchus</taxon>
    </lineage>
</organism>
<evidence type="ECO:0000256" key="2">
    <source>
        <dbReference type="ARBA" id="ARBA00022679"/>
    </source>
</evidence>
<dbReference type="PANTHER" id="PTHR11076:SF33">
    <property type="entry name" value="DNA POLYMERASE KAPPA"/>
    <property type="match status" value="1"/>
</dbReference>
<feature type="domain" description="UBZ4-type" evidence="14">
    <location>
        <begin position="464"/>
        <end position="494"/>
    </location>
</feature>
<dbReference type="GO" id="GO:0003684">
    <property type="term" value="F:damaged DNA binding"/>
    <property type="evidence" value="ECO:0007669"/>
    <property type="project" value="InterPro"/>
</dbReference>
<dbReference type="AlphaFoldDB" id="A0A4W3GEN5"/>
<dbReference type="InterPro" id="IPR036775">
    <property type="entry name" value="DNA_pol_Y-fam_lit_finger_sf"/>
</dbReference>
<dbReference type="Ensembl" id="ENSCMIT00000001133.1">
    <property type="protein sequence ID" value="ENSCMIP00000001080.1"/>
    <property type="gene ID" value="ENSCMIG00000000718.1"/>
</dbReference>
<dbReference type="FunFam" id="3.30.160.60:FF:000807">
    <property type="entry name" value="Polymerase (DNA directed) kappa"/>
    <property type="match status" value="1"/>
</dbReference>
<dbReference type="InterPro" id="IPR050116">
    <property type="entry name" value="DNA_polymerase-Y"/>
</dbReference>
<dbReference type="FunFam" id="3.30.1490.100:FF:000004">
    <property type="entry name" value="DNA polymerase IV"/>
    <property type="match status" value="1"/>
</dbReference>
<keyword evidence="10" id="KW-0239">DNA-directed DNA polymerase</keyword>
<keyword evidence="9" id="KW-0460">Magnesium</keyword>
<evidence type="ECO:0000256" key="1">
    <source>
        <dbReference type="ARBA" id="ARBA00012417"/>
    </source>
</evidence>
<dbReference type="EC" id="2.7.7.7" evidence="1"/>
<evidence type="ECO:0000256" key="11">
    <source>
        <dbReference type="ARBA" id="ARBA00023204"/>
    </source>
</evidence>
<keyword evidence="16" id="KW-1185">Reference proteome</keyword>
<evidence type="ECO:0000259" key="14">
    <source>
        <dbReference type="PROSITE" id="PS51908"/>
    </source>
</evidence>
<keyword evidence="6 13" id="KW-0227">DNA damage</keyword>
<dbReference type="InterPro" id="IPR006642">
    <property type="entry name" value="Rad18_UBZ4"/>
</dbReference>
<keyword evidence="2" id="KW-0808">Transferase</keyword>
<evidence type="ECO:0000256" key="7">
    <source>
        <dbReference type="ARBA" id="ARBA00022771"/>
    </source>
</evidence>
<reference evidence="16" key="2">
    <citation type="journal article" date="2007" name="PLoS Biol.">
        <title>Survey sequencing and comparative analysis of the elephant shark (Callorhinchus milii) genome.</title>
        <authorList>
            <person name="Venkatesh B."/>
            <person name="Kirkness E.F."/>
            <person name="Loh Y.H."/>
            <person name="Halpern A.L."/>
            <person name="Lee A.P."/>
            <person name="Johnson J."/>
            <person name="Dandona N."/>
            <person name="Viswanathan L.D."/>
            <person name="Tay A."/>
            <person name="Venter J.C."/>
            <person name="Strausberg R.L."/>
            <person name="Brenner S."/>
        </authorList>
    </citation>
    <scope>NUCLEOTIDE SEQUENCE [LARGE SCALE GENOMIC DNA]</scope>
</reference>
<dbReference type="PANTHER" id="PTHR11076">
    <property type="entry name" value="DNA REPAIR POLYMERASE UMUC / TRANSFERASE FAMILY MEMBER"/>
    <property type="match status" value="1"/>
</dbReference>
<evidence type="ECO:0000256" key="3">
    <source>
        <dbReference type="ARBA" id="ARBA00022695"/>
    </source>
</evidence>
<dbReference type="SMART" id="SM00734">
    <property type="entry name" value="ZnF_Rad18"/>
    <property type="match status" value="2"/>
</dbReference>
<accession>A0A4W3GEN5</accession>
<evidence type="ECO:0000256" key="9">
    <source>
        <dbReference type="ARBA" id="ARBA00022842"/>
    </source>
</evidence>
<evidence type="ECO:0000256" key="5">
    <source>
        <dbReference type="ARBA" id="ARBA00022723"/>
    </source>
</evidence>
<evidence type="ECO:0000256" key="10">
    <source>
        <dbReference type="ARBA" id="ARBA00022932"/>
    </source>
</evidence>
<dbReference type="GO" id="GO:0006260">
    <property type="term" value="P:DNA replication"/>
    <property type="evidence" value="ECO:0007669"/>
    <property type="project" value="UniProtKB-KW"/>
</dbReference>
<reference evidence="16" key="1">
    <citation type="journal article" date="2006" name="Science">
        <title>Ancient noncoding elements conserved in the human genome.</title>
        <authorList>
            <person name="Venkatesh B."/>
            <person name="Kirkness E.F."/>
            <person name="Loh Y.H."/>
            <person name="Halpern A.L."/>
            <person name="Lee A.P."/>
            <person name="Johnson J."/>
            <person name="Dandona N."/>
            <person name="Viswanathan L.D."/>
            <person name="Tay A."/>
            <person name="Venter J.C."/>
            <person name="Strausberg R.L."/>
            <person name="Brenner S."/>
        </authorList>
    </citation>
    <scope>NUCLEOTIDE SEQUENCE [LARGE SCALE GENOMIC DNA]</scope>
</reference>
<dbReference type="Gene3D" id="3.30.1490.100">
    <property type="entry name" value="DNA polymerase, Y-family, little finger domain"/>
    <property type="match status" value="1"/>
</dbReference>
<dbReference type="GO" id="GO:0006281">
    <property type="term" value="P:DNA repair"/>
    <property type="evidence" value="ECO:0007669"/>
    <property type="project" value="UniProtKB-KW"/>
</dbReference>
<comment type="catalytic activity">
    <reaction evidence="12">
        <text>DNA(n) + a 2'-deoxyribonucleoside 5'-triphosphate = DNA(n+1) + diphosphate</text>
        <dbReference type="Rhea" id="RHEA:22508"/>
        <dbReference type="Rhea" id="RHEA-COMP:17339"/>
        <dbReference type="Rhea" id="RHEA-COMP:17340"/>
        <dbReference type="ChEBI" id="CHEBI:33019"/>
        <dbReference type="ChEBI" id="CHEBI:61560"/>
        <dbReference type="ChEBI" id="CHEBI:173112"/>
        <dbReference type="EC" id="2.7.7.7"/>
    </reaction>
</comment>
<dbReference type="STRING" id="7868.ENSCMIP00000001080"/>
<reference evidence="15" key="5">
    <citation type="submission" date="2025-09" db="UniProtKB">
        <authorList>
            <consortium name="Ensembl"/>
        </authorList>
    </citation>
    <scope>IDENTIFICATION</scope>
</reference>
<keyword evidence="4" id="KW-0235">DNA replication</keyword>
<evidence type="ECO:0000256" key="12">
    <source>
        <dbReference type="ARBA" id="ARBA00049244"/>
    </source>
</evidence>
<dbReference type="GO" id="GO:0005634">
    <property type="term" value="C:nucleus"/>
    <property type="evidence" value="ECO:0007669"/>
    <property type="project" value="TreeGrafter"/>
</dbReference>
<name>A0A4W3GEN5_CALMI</name>
<dbReference type="SUPFAM" id="SSF100879">
    <property type="entry name" value="Lesion bypass DNA polymerase (Y-family), little finger domain"/>
    <property type="match status" value="1"/>
</dbReference>
<evidence type="ECO:0000256" key="8">
    <source>
        <dbReference type="ARBA" id="ARBA00022833"/>
    </source>
</evidence>
<keyword evidence="5" id="KW-0479">Metal-binding</keyword>
<proteinExistence type="predicted"/>
<sequence>MRGLFTCWDFRKSCMIHILYFRTFNEICKAEEQYSLCRDLCSDLAEDLHKNGLRGKTVTIKLKNVHFDVKTRACTVPVPVSTEEKIFAVAYKLLKTEIDSLHPQPLRLRLMGIKVSGFVQQEVKRSCQKSIINFFHGGIPERSPESESKEIKTQVEIPQTSGAESFFNKKRAMWQQNNQEAFFKRVLANRHQETCKTAVTMPVGSVDEMQSDGGLTAEMKITSNCPICFKMQSVPNLEAFNKHIDECLSTSIVEENLPPSVIEIADEMIISKTSSAFMKEGSVLDNNLRKKNLINLKSYHLNKEQKGKKCSKKSSKMSPNIIEDVLETEAENSNYCRASLIESSTYCIGESVQQTDVTETLNDHIALPDYTAKSLEVGKDSNAFEREFSNHNLSCTKEPLKSSKSTQLEEIYDQQNVSCNILEHSLSVQHNQLRPRTQYVEQSSQTISKMSKKKHSIQVGEATALVCPVCNVEQAKTDLSAFNQHVDICLNQGVIQELIERQAHPSNTYNVSNRNIVGLSGFEKPSSNSMTRIKRMGSSAQKPASKKARFNNSKLTIDNFFK</sequence>
<dbReference type="GO" id="GO:0008270">
    <property type="term" value="F:zinc ion binding"/>
    <property type="evidence" value="ECO:0007669"/>
    <property type="project" value="UniProtKB-KW"/>
</dbReference>
<evidence type="ECO:0000256" key="6">
    <source>
        <dbReference type="ARBA" id="ARBA00022763"/>
    </source>
</evidence>
<evidence type="ECO:0000256" key="4">
    <source>
        <dbReference type="ARBA" id="ARBA00022705"/>
    </source>
</evidence>
<dbReference type="InParanoid" id="A0A4W3GEN5"/>
<reference evidence="16" key="3">
    <citation type="journal article" date="2014" name="Nature">
        <title>Elephant shark genome provides unique insights into gnathostome evolution.</title>
        <authorList>
            <consortium name="International Elephant Shark Genome Sequencing Consortium"/>
            <person name="Venkatesh B."/>
            <person name="Lee A.P."/>
            <person name="Ravi V."/>
            <person name="Maurya A.K."/>
            <person name="Lian M.M."/>
            <person name="Swann J.B."/>
            <person name="Ohta Y."/>
            <person name="Flajnik M.F."/>
            <person name="Sutoh Y."/>
            <person name="Kasahara M."/>
            <person name="Hoon S."/>
            <person name="Gangu V."/>
            <person name="Roy S.W."/>
            <person name="Irimia M."/>
            <person name="Korzh V."/>
            <person name="Kondrychyn I."/>
            <person name="Lim Z.W."/>
            <person name="Tay B.H."/>
            <person name="Tohari S."/>
            <person name="Kong K.W."/>
            <person name="Ho S."/>
            <person name="Lorente-Galdos B."/>
            <person name="Quilez J."/>
            <person name="Marques-Bonet T."/>
            <person name="Raney B.J."/>
            <person name="Ingham P.W."/>
            <person name="Tay A."/>
            <person name="Hillier L.W."/>
            <person name="Minx P."/>
            <person name="Boehm T."/>
            <person name="Wilson R.K."/>
            <person name="Brenner S."/>
            <person name="Warren W.C."/>
        </authorList>
    </citation>
    <scope>NUCLEOTIDE SEQUENCE [LARGE SCALE GENOMIC DNA]</scope>
</reference>
<dbReference type="Pfam" id="PF11799">
    <property type="entry name" value="IMS_C"/>
    <property type="match status" value="1"/>
</dbReference>
<keyword evidence="11 13" id="KW-0234">DNA repair</keyword>
<dbReference type="Proteomes" id="UP000314986">
    <property type="component" value="Unassembled WGS sequence"/>
</dbReference>
<protein>
    <recommendedName>
        <fullName evidence="1">DNA-directed DNA polymerase</fullName>
        <ecNumber evidence="1">2.7.7.7</ecNumber>
    </recommendedName>
</protein>
<dbReference type="PROSITE" id="PS51908">
    <property type="entry name" value="ZF_UBZ4"/>
    <property type="match status" value="1"/>
</dbReference>
<evidence type="ECO:0000313" key="16">
    <source>
        <dbReference type="Proteomes" id="UP000314986"/>
    </source>
</evidence>
<evidence type="ECO:0000313" key="15">
    <source>
        <dbReference type="Ensembl" id="ENSCMIP00000001080.1"/>
    </source>
</evidence>
<dbReference type="Gene3D" id="3.30.160.60">
    <property type="entry name" value="Classic Zinc Finger"/>
    <property type="match status" value="2"/>
</dbReference>
<keyword evidence="7 13" id="KW-0863">Zinc-finger</keyword>
<dbReference type="InterPro" id="IPR017961">
    <property type="entry name" value="DNA_pol_Y-fam_little_finger"/>
</dbReference>
<evidence type="ECO:0000256" key="13">
    <source>
        <dbReference type="PROSITE-ProRule" id="PRU01256"/>
    </source>
</evidence>
<keyword evidence="3" id="KW-0548">Nucleotidyltransferase</keyword>
<dbReference type="GO" id="GO:0042276">
    <property type="term" value="P:error-prone translesion synthesis"/>
    <property type="evidence" value="ECO:0007669"/>
    <property type="project" value="TreeGrafter"/>
</dbReference>
<reference evidence="15" key="4">
    <citation type="submission" date="2025-08" db="UniProtKB">
        <authorList>
            <consortium name="Ensembl"/>
        </authorList>
    </citation>
    <scope>IDENTIFICATION</scope>
</reference>